<proteinExistence type="predicted"/>
<dbReference type="EMBL" id="MLFK01000010">
    <property type="protein sequence ID" value="OIV40205.1"/>
    <property type="molecule type" value="Genomic_DNA"/>
</dbReference>
<keyword evidence="3" id="KW-0732">Signal</keyword>
<dbReference type="AlphaFoldDB" id="A0A1J7BNQ4"/>
<protein>
    <recommendedName>
        <fullName evidence="6">Outer membrane protein beta-barrel domain-containing protein</fullName>
    </recommendedName>
</protein>
<feature type="chain" id="PRO_5009643508" description="Outer membrane protein beta-barrel domain-containing protein" evidence="3">
    <location>
        <begin position="22"/>
        <end position="629"/>
    </location>
</feature>
<feature type="coiled-coil region" evidence="1">
    <location>
        <begin position="213"/>
        <end position="243"/>
    </location>
</feature>
<keyword evidence="1" id="KW-0175">Coiled coil</keyword>
<evidence type="ECO:0000313" key="4">
    <source>
        <dbReference type="EMBL" id="OIV40205.1"/>
    </source>
</evidence>
<feature type="region of interest" description="Disordered" evidence="2">
    <location>
        <begin position="117"/>
        <end position="138"/>
    </location>
</feature>
<sequence>MKTNKLLLPIICILFFLFSCSSTQKKGSTDNKTVSTSPENKGTNTDLTNNYVVEYDFKTRLYTHNTLKPKVHYPIIYRIKNINRFAYKIEVKSKDSVLAFSFSIDDLPKEIFVGQKKEEQATTGSNTDSTSPKPAMQVTTNDVKDVKNETPDKKDGLVDVLNSALKILELDKQIAQDAEKLAAISDLINKNNLGLITDFVNISSLLDSVDIKIEKLEKIAIVSEEQKNELESLKSVKKNLTDQKNLISTRNTLDSTLKDNVKDKENLKTSKEAVDTFIKDNEKLSVLFSQFRETYREVNKINSCYDRLYELISYHQLDYLQAQKEISPFEEEEKKFSDYKNQLQILKSNYYDIQIQYEILKRNFQLNEKLSEGGQTKLYSQGEDFMTRAKRMYEKINLTETQKKLNLMPMIIKSLKNSNTFEWMSSPIQPIGDVVSFDVDIKAKNKTSEKVIDEVKDRHQEFTRGGTRIDFGLGLAASYFKNTPVYELQVKQVNNLSQITIQQKNNELIVPSLVGLATMSLRSSTYTCIGGSAGLGIDVVNGKIQLSNFFVGPSVTFGRYERLTLTAGASFRNVQQLKSGYEIGSTVTETSDDIENYLTDKYKVGFFASLTFVLTKGVKENLKKIPSYR</sequence>
<evidence type="ECO:0000256" key="3">
    <source>
        <dbReference type="SAM" id="SignalP"/>
    </source>
</evidence>
<feature type="region of interest" description="Disordered" evidence="2">
    <location>
        <begin position="23"/>
        <end position="42"/>
    </location>
</feature>
<dbReference type="PROSITE" id="PS51257">
    <property type="entry name" value="PROKAR_LIPOPROTEIN"/>
    <property type="match status" value="1"/>
</dbReference>
<evidence type="ECO:0008006" key="6">
    <source>
        <dbReference type="Google" id="ProtNLM"/>
    </source>
</evidence>
<evidence type="ECO:0000256" key="1">
    <source>
        <dbReference type="SAM" id="Coils"/>
    </source>
</evidence>
<dbReference type="Proteomes" id="UP000182826">
    <property type="component" value="Unassembled WGS sequence"/>
</dbReference>
<name>A0A1J7BNQ4_FLAJO</name>
<dbReference type="OrthoDB" id="1491176at2"/>
<keyword evidence="5" id="KW-1185">Reference proteome</keyword>
<feature type="signal peptide" evidence="3">
    <location>
        <begin position="1"/>
        <end position="21"/>
    </location>
</feature>
<dbReference type="RefSeq" id="WP_071638330.1">
    <property type="nucleotide sequence ID" value="NZ_MLFK01000010.1"/>
</dbReference>
<gene>
    <name evidence="4" type="ORF">BKM63_19880</name>
</gene>
<accession>A0A1J7BNQ4</accession>
<comment type="caution">
    <text evidence="4">The sequence shown here is derived from an EMBL/GenBank/DDBJ whole genome shotgun (WGS) entry which is preliminary data.</text>
</comment>
<evidence type="ECO:0000256" key="2">
    <source>
        <dbReference type="SAM" id="MobiDB-lite"/>
    </source>
</evidence>
<feature type="compositionally biased region" description="Polar residues" evidence="2">
    <location>
        <begin position="121"/>
        <end position="138"/>
    </location>
</feature>
<organism evidence="4 5">
    <name type="scientific">Flavobacterium johnsoniae</name>
    <name type="common">Cytophaga johnsonae</name>
    <dbReference type="NCBI Taxonomy" id="986"/>
    <lineage>
        <taxon>Bacteria</taxon>
        <taxon>Pseudomonadati</taxon>
        <taxon>Bacteroidota</taxon>
        <taxon>Flavobacteriia</taxon>
        <taxon>Flavobacteriales</taxon>
        <taxon>Flavobacteriaceae</taxon>
        <taxon>Flavobacterium</taxon>
    </lineage>
</organism>
<evidence type="ECO:0000313" key="5">
    <source>
        <dbReference type="Proteomes" id="UP000182826"/>
    </source>
</evidence>
<reference evidence="4 5" key="1">
    <citation type="submission" date="2016-10" db="EMBL/GenBank/DDBJ databases">
        <title>Draft Genome Sequence of Rhizobacteria Flavobacterium johnsoniae CI04.</title>
        <authorList>
            <person name="Bravo J.I."/>
            <person name="Lozano G.L."/>
            <person name="Handelsman J."/>
        </authorList>
    </citation>
    <scope>NUCLEOTIDE SEQUENCE [LARGE SCALE GENOMIC DNA]</scope>
    <source>
        <strain evidence="4 5">CI04</strain>
    </source>
</reference>